<evidence type="ECO:0000313" key="2">
    <source>
        <dbReference type="Proteomes" id="UP001195965"/>
    </source>
</evidence>
<name>A0ACD5HGS7_9PROT</name>
<gene>
    <name evidence="1" type="ORF">HHS34_003095</name>
</gene>
<dbReference type="EMBL" id="CP127526">
    <property type="protein sequence ID" value="XRI74195.1"/>
    <property type="molecule type" value="Genomic_DNA"/>
</dbReference>
<organism evidence="1 2">
    <name type="scientific">Acidithiobacillus montserratensis</name>
    <dbReference type="NCBI Taxonomy" id="2729135"/>
    <lineage>
        <taxon>Bacteria</taxon>
        <taxon>Pseudomonadati</taxon>
        <taxon>Pseudomonadota</taxon>
        <taxon>Acidithiobacillia</taxon>
        <taxon>Acidithiobacillales</taxon>
        <taxon>Acidithiobacillaceae</taxon>
        <taxon>Acidithiobacillus</taxon>
    </lineage>
</organism>
<proteinExistence type="predicted"/>
<dbReference type="Proteomes" id="UP001195965">
    <property type="component" value="Chromosome"/>
</dbReference>
<accession>A0ACD5HGS7</accession>
<protein>
    <submittedName>
        <fullName evidence="1">Uncharacterized protein</fullName>
    </submittedName>
</protein>
<evidence type="ECO:0000313" key="1">
    <source>
        <dbReference type="EMBL" id="XRI74195.1"/>
    </source>
</evidence>
<keyword evidence="2" id="KW-1185">Reference proteome</keyword>
<reference evidence="1 2" key="1">
    <citation type="journal article" date="2021" name="ISME J.">
        <title>Genomic evolution of the class Acidithiobacillia: deep-branching Proteobacteria living in extreme acidic conditions.</title>
        <authorList>
            <person name="Moya-Beltran A."/>
            <person name="Beard S."/>
            <person name="Rojas-Villalobos C."/>
            <person name="Issotta F."/>
            <person name="Gallardo Y."/>
            <person name="Ulloa R."/>
            <person name="Giaveno A."/>
            <person name="Degli Esposti M."/>
            <person name="Johnson D.B."/>
            <person name="Quatrini R."/>
        </authorList>
    </citation>
    <scope>NUCLEOTIDE SEQUENCE [LARGE SCALE GENOMIC DNA]</scope>
    <source>
        <strain evidence="1 2">GG1-14</strain>
    </source>
</reference>
<sequence length="186" mass="20500">MAEMRQAPKRDWRRGWAGPLLVFVLLVLGTLWWLGVFHSAAVHEERGMAHVYIYQNFQGTYRQMVKTRGKLAPQLPASLRGHTEITLMESETGSGGGAKVKARLGYLVDAASGTPAGWLRGEWPVQEVARVQVTANAAIASWKAYSALADWGKARGLPLHYPLFEMLGPGDRYVLLMPLKSLPASS</sequence>